<dbReference type="GO" id="GO:0004519">
    <property type="term" value="F:endonuclease activity"/>
    <property type="evidence" value="ECO:0007669"/>
    <property type="project" value="UniProtKB-KW"/>
</dbReference>
<name>A0ABS0F541_9BACL</name>
<evidence type="ECO:0000256" key="7">
    <source>
        <dbReference type="ARBA" id="ARBA00023125"/>
    </source>
</evidence>
<evidence type="ECO:0000256" key="1">
    <source>
        <dbReference type="ARBA" id="ARBA00022722"/>
    </source>
</evidence>
<evidence type="ECO:0000256" key="9">
    <source>
        <dbReference type="ARBA" id="ARBA00038592"/>
    </source>
</evidence>
<keyword evidence="6 10" id="KW-0051">Antiviral defense</keyword>
<dbReference type="InterPro" id="IPR019856">
    <property type="entry name" value="CRISPR-assoc_Cas1_DVULG"/>
</dbReference>
<evidence type="ECO:0000256" key="10">
    <source>
        <dbReference type="HAMAP-Rule" id="MF_01470"/>
    </source>
</evidence>
<dbReference type="Gene3D" id="3.100.10.20">
    <property type="entry name" value="CRISPR-associated endonuclease Cas1, N-terminal domain"/>
    <property type="match status" value="1"/>
</dbReference>
<keyword evidence="5 10" id="KW-0460">Magnesium</keyword>
<accession>A0ABS0F541</accession>
<keyword evidence="4 10" id="KW-0378">Hydrolase</keyword>
<dbReference type="EC" id="3.1.-.-" evidence="10"/>
<keyword evidence="3 10" id="KW-0255">Endonuclease</keyword>
<dbReference type="Proteomes" id="UP000642910">
    <property type="component" value="Unassembled WGS sequence"/>
</dbReference>
<organism evidence="11 12">
    <name type="scientific">Alicyclobacillus mali</name>
    <name type="common">ex Roth et al. 2021</name>
    <dbReference type="NCBI Taxonomy" id="1123961"/>
    <lineage>
        <taxon>Bacteria</taxon>
        <taxon>Bacillati</taxon>
        <taxon>Bacillota</taxon>
        <taxon>Bacilli</taxon>
        <taxon>Bacillales</taxon>
        <taxon>Alicyclobacillaceae</taxon>
        <taxon>Alicyclobacillus</taxon>
    </lineage>
</organism>
<evidence type="ECO:0000256" key="8">
    <source>
        <dbReference type="ARBA" id="ARBA00023211"/>
    </source>
</evidence>
<evidence type="ECO:0000313" key="12">
    <source>
        <dbReference type="Proteomes" id="UP000642910"/>
    </source>
</evidence>
<evidence type="ECO:0000256" key="2">
    <source>
        <dbReference type="ARBA" id="ARBA00022723"/>
    </source>
</evidence>
<comment type="cofactor">
    <cofactor evidence="10">
        <name>Mg(2+)</name>
        <dbReference type="ChEBI" id="CHEBI:18420"/>
    </cofactor>
    <cofactor evidence="10">
        <name>Mn(2+)</name>
        <dbReference type="ChEBI" id="CHEBI:29035"/>
    </cofactor>
</comment>
<dbReference type="InterPro" id="IPR042206">
    <property type="entry name" value="CRISPR-assoc_Cas1_C"/>
</dbReference>
<dbReference type="Gene3D" id="1.20.120.920">
    <property type="entry name" value="CRISPR-associated endonuclease Cas1, C-terminal domain"/>
    <property type="match status" value="1"/>
</dbReference>
<dbReference type="InterPro" id="IPR050646">
    <property type="entry name" value="Cas1"/>
</dbReference>
<dbReference type="InterPro" id="IPR002729">
    <property type="entry name" value="CRISPR-assoc_Cas1"/>
</dbReference>
<dbReference type="HAMAP" id="MF_01470">
    <property type="entry name" value="Cas1"/>
    <property type="match status" value="1"/>
</dbReference>
<comment type="function">
    <text evidence="10">CRISPR (clustered regularly interspaced short palindromic repeat), is an adaptive immune system that provides protection against mobile genetic elements (viruses, transposable elements and conjugative plasmids). CRISPR clusters contain spacers, sequences complementary to antecedent mobile elements, and target invading nucleic acids. CRISPR clusters are transcribed and processed into CRISPR RNA (crRNA). Acts as a dsDNA endonuclease. Involved in the integration of spacer DNA into the CRISPR cassette.</text>
</comment>
<evidence type="ECO:0000256" key="3">
    <source>
        <dbReference type="ARBA" id="ARBA00022759"/>
    </source>
</evidence>
<comment type="subunit">
    <text evidence="9 10">Homodimer, forms a heterotetramer with a Cas2 homodimer.</text>
</comment>
<protein>
    <recommendedName>
        <fullName evidence="10">CRISPR-associated endonuclease Cas1</fullName>
        <ecNumber evidence="10">3.1.-.-</ecNumber>
    </recommendedName>
</protein>
<evidence type="ECO:0000313" key="11">
    <source>
        <dbReference type="EMBL" id="MBF8378397.1"/>
    </source>
</evidence>
<keyword evidence="12" id="KW-1185">Reference proteome</keyword>
<feature type="binding site" evidence="10">
    <location>
        <position position="236"/>
    </location>
    <ligand>
        <name>Mn(2+)</name>
        <dbReference type="ChEBI" id="CHEBI:29035"/>
    </ligand>
</feature>
<evidence type="ECO:0000256" key="5">
    <source>
        <dbReference type="ARBA" id="ARBA00022842"/>
    </source>
</evidence>
<keyword evidence="2 10" id="KW-0479">Metal-binding</keyword>
<dbReference type="RefSeq" id="WP_195867881.1">
    <property type="nucleotide sequence ID" value="NZ_JADPKZ010000044.1"/>
</dbReference>
<dbReference type="EMBL" id="JADPKZ010000044">
    <property type="protein sequence ID" value="MBF8378397.1"/>
    <property type="molecule type" value="Genomic_DNA"/>
</dbReference>
<evidence type="ECO:0000256" key="6">
    <source>
        <dbReference type="ARBA" id="ARBA00023118"/>
    </source>
</evidence>
<evidence type="ECO:0000256" key="4">
    <source>
        <dbReference type="ARBA" id="ARBA00022801"/>
    </source>
</evidence>
<dbReference type="NCBIfam" id="TIGR00287">
    <property type="entry name" value="cas1"/>
    <property type="match status" value="1"/>
</dbReference>
<keyword evidence="8 10" id="KW-0464">Manganese</keyword>
<dbReference type="PANTHER" id="PTHR34353:SF2">
    <property type="entry name" value="CRISPR-ASSOCIATED ENDONUCLEASE CAS1 1"/>
    <property type="match status" value="1"/>
</dbReference>
<feature type="binding site" evidence="10">
    <location>
        <position position="251"/>
    </location>
    <ligand>
        <name>Mn(2+)</name>
        <dbReference type="ChEBI" id="CHEBI:29035"/>
    </ligand>
</feature>
<feature type="binding site" evidence="10">
    <location>
        <position position="167"/>
    </location>
    <ligand>
        <name>Mn(2+)</name>
        <dbReference type="ChEBI" id="CHEBI:29035"/>
    </ligand>
</feature>
<keyword evidence="7 10" id="KW-0238">DNA-binding</keyword>
<keyword evidence="1 10" id="KW-0540">Nuclease</keyword>
<gene>
    <name evidence="11" type="primary">cas1c</name>
    <name evidence="10" type="synonym">cas1</name>
    <name evidence="11" type="ORF">IW967_11060</name>
</gene>
<reference evidence="11 12" key="1">
    <citation type="submission" date="2020-11" db="EMBL/GenBank/DDBJ databases">
        <title>Genomic insight of Alicyclobacillus mali FL 18 reveals a new arsenic-resistant strain, with potential in environmental biotechnology.</title>
        <authorList>
            <person name="Fiorentino G."/>
            <person name="Gallo G."/>
            <person name="Aulitto M."/>
        </authorList>
    </citation>
    <scope>NUCLEOTIDE SEQUENCE [LARGE SCALE GENOMIC DNA]</scope>
    <source>
        <strain evidence="11 12">FL 18</strain>
    </source>
</reference>
<sequence>MSPVILKTLFVQRDGAVVRMYHDVVTVTLDGETLLRVPFHMVESIVGVGRISFTGPLLERCAAEGRSVVRMTRGGRFLYRIEGRLSGNVLLRTAQHEAVRSPERSLAIMRAIVAGKIHNQRQLVLKAARDLAHPADRAAVRDVADDLARELRKLPSASHPDEIRGIEGSSARRYFLALRHLLAPSVRDALSFDGRNRRPPRDPVNAVLSFLYSLITRDAESALLGVGLDPQIGFLHTLRPGRPSLALDLVEEMRPILADRVMLSLFNRRQLQSSDFQVIPGGAWELAETGRRTLFAEWDRRKQVEIEHPLLKQPVSYGRLLDVQARILARAIRSQAHGYTPFLYRG</sequence>
<dbReference type="InterPro" id="IPR042211">
    <property type="entry name" value="CRISPR-assoc_Cas1_N"/>
</dbReference>
<dbReference type="PANTHER" id="PTHR34353">
    <property type="entry name" value="CRISPR-ASSOCIATED ENDONUCLEASE CAS1 1"/>
    <property type="match status" value="1"/>
</dbReference>
<proteinExistence type="inferred from homology"/>
<dbReference type="NCBIfam" id="TIGR03640">
    <property type="entry name" value="cas1_DVULG"/>
    <property type="match status" value="1"/>
</dbReference>
<comment type="similarity">
    <text evidence="10">Belongs to the CRISPR-associated endonuclease Cas1 family.</text>
</comment>
<dbReference type="Pfam" id="PF01867">
    <property type="entry name" value="Cas_Cas1"/>
    <property type="match status" value="1"/>
</dbReference>
<comment type="caution">
    <text evidence="11">The sequence shown here is derived from an EMBL/GenBank/DDBJ whole genome shotgun (WGS) entry which is preliminary data.</text>
</comment>